<dbReference type="EMBL" id="CAMPGE010017580">
    <property type="protein sequence ID" value="CAI2376050.1"/>
    <property type="molecule type" value="Genomic_DNA"/>
</dbReference>
<dbReference type="PANTHER" id="PTHR22938">
    <property type="entry name" value="ZINC FINGER PROTEIN 598"/>
    <property type="match status" value="1"/>
</dbReference>
<gene>
    <name evidence="3" type="ORF">ECRASSUSDP1_LOCUS17419</name>
</gene>
<keyword evidence="1" id="KW-0862">Zinc</keyword>
<evidence type="ECO:0000313" key="4">
    <source>
        <dbReference type="Proteomes" id="UP001295684"/>
    </source>
</evidence>
<dbReference type="PROSITE" id="PS50089">
    <property type="entry name" value="ZF_RING_2"/>
    <property type="match status" value="1"/>
</dbReference>
<proteinExistence type="predicted"/>
<accession>A0AAD1XNN5</accession>
<dbReference type="Proteomes" id="UP001295684">
    <property type="component" value="Unassembled WGS sequence"/>
</dbReference>
<evidence type="ECO:0000313" key="3">
    <source>
        <dbReference type="EMBL" id="CAI2376050.1"/>
    </source>
</evidence>
<dbReference type="SUPFAM" id="SSF57850">
    <property type="entry name" value="RING/U-box"/>
    <property type="match status" value="1"/>
</dbReference>
<keyword evidence="4" id="KW-1185">Reference proteome</keyword>
<organism evidence="3 4">
    <name type="scientific">Euplotes crassus</name>
    <dbReference type="NCBI Taxonomy" id="5936"/>
    <lineage>
        <taxon>Eukaryota</taxon>
        <taxon>Sar</taxon>
        <taxon>Alveolata</taxon>
        <taxon>Ciliophora</taxon>
        <taxon>Intramacronucleata</taxon>
        <taxon>Spirotrichea</taxon>
        <taxon>Hypotrichia</taxon>
        <taxon>Euplotida</taxon>
        <taxon>Euplotidae</taxon>
        <taxon>Moneuplotes</taxon>
    </lineage>
</organism>
<dbReference type="GO" id="GO:0043022">
    <property type="term" value="F:ribosome binding"/>
    <property type="evidence" value="ECO:0007669"/>
    <property type="project" value="TreeGrafter"/>
</dbReference>
<dbReference type="GO" id="GO:0016567">
    <property type="term" value="P:protein ubiquitination"/>
    <property type="evidence" value="ECO:0007669"/>
    <property type="project" value="TreeGrafter"/>
</dbReference>
<dbReference type="InterPro" id="IPR013087">
    <property type="entry name" value="Znf_C2H2_type"/>
</dbReference>
<feature type="domain" description="RING-type" evidence="2">
    <location>
        <begin position="18"/>
        <end position="61"/>
    </location>
</feature>
<name>A0AAD1XNN5_EUPCR</name>
<keyword evidence="1" id="KW-0863">Zinc-finger</keyword>
<dbReference type="PANTHER" id="PTHR22938:SF0">
    <property type="entry name" value="E3 UBIQUITIN-PROTEIN LIGASE ZNF598"/>
    <property type="match status" value="1"/>
</dbReference>
<evidence type="ECO:0000259" key="2">
    <source>
        <dbReference type="PROSITE" id="PS50089"/>
    </source>
</evidence>
<dbReference type="GO" id="GO:0008270">
    <property type="term" value="F:zinc ion binding"/>
    <property type="evidence" value="ECO:0007669"/>
    <property type="project" value="UniProtKB-KW"/>
</dbReference>
<dbReference type="GO" id="GO:0061630">
    <property type="term" value="F:ubiquitin protein ligase activity"/>
    <property type="evidence" value="ECO:0007669"/>
    <property type="project" value="InterPro"/>
</dbReference>
<dbReference type="GO" id="GO:0072344">
    <property type="term" value="P:rescue of stalled ribosome"/>
    <property type="evidence" value="ECO:0007669"/>
    <property type="project" value="InterPro"/>
</dbReference>
<sequence length="279" mass="33001">MEQTNSEDSFSDKDNHTCVLCYQEKTIFAHPVVCQHLPNICFECMYLYLIKSKKRVCPYCRNSFDHLWYLSPYTQVVDEVEIDDIGSLFKHLNNLSIKVTVQNKKIKKALEEAYEPICKECDVLFPNIEELKEHMHETHGKIACSFCQGDETIATELHYFSLQKLRKHQSEKVKGKTRHPTCNFCNRIFENEIKYMQHIKKDHFYCNLCHHTSKKYIFGSLKSYNDHILKLHEEDLKSKKLDLTCITIKTLCKNYLLRSDLPSTSLDKYFKEMIKPHDV</sequence>
<comment type="caution">
    <text evidence="3">The sequence shown here is derived from an EMBL/GenBank/DDBJ whole genome shotgun (WGS) entry which is preliminary data.</text>
</comment>
<reference evidence="3" key="1">
    <citation type="submission" date="2023-07" db="EMBL/GenBank/DDBJ databases">
        <authorList>
            <consortium name="AG Swart"/>
            <person name="Singh M."/>
            <person name="Singh A."/>
            <person name="Seah K."/>
            <person name="Emmerich C."/>
        </authorList>
    </citation>
    <scope>NUCLEOTIDE SEQUENCE</scope>
    <source>
        <strain evidence="3">DP1</strain>
    </source>
</reference>
<dbReference type="InterPro" id="IPR001841">
    <property type="entry name" value="Znf_RING"/>
</dbReference>
<evidence type="ECO:0000256" key="1">
    <source>
        <dbReference type="PROSITE-ProRule" id="PRU00175"/>
    </source>
</evidence>
<keyword evidence="1" id="KW-0479">Metal-binding</keyword>
<protein>
    <recommendedName>
        <fullName evidence="2">RING-type domain-containing protein</fullName>
    </recommendedName>
</protein>
<dbReference type="SMART" id="SM00355">
    <property type="entry name" value="ZnF_C2H2"/>
    <property type="match status" value="3"/>
</dbReference>
<dbReference type="PROSITE" id="PS00028">
    <property type="entry name" value="ZINC_FINGER_C2H2_1"/>
    <property type="match status" value="2"/>
</dbReference>
<dbReference type="AlphaFoldDB" id="A0AAD1XNN5"/>
<dbReference type="InterPro" id="IPR044288">
    <property type="entry name" value="ZNF598/HEL2"/>
</dbReference>